<name>A0A1H3CXP2_9FLAO</name>
<dbReference type="Proteomes" id="UP000198569">
    <property type="component" value="Unassembled WGS sequence"/>
</dbReference>
<proteinExistence type="predicted"/>
<dbReference type="InterPro" id="IPR025935">
    <property type="entry name" value="AbiH"/>
</dbReference>
<accession>A0A1H3CXP2</accession>
<evidence type="ECO:0000313" key="2">
    <source>
        <dbReference type="Proteomes" id="UP000198569"/>
    </source>
</evidence>
<dbReference type="OrthoDB" id="5903604at2"/>
<dbReference type="Pfam" id="PF14253">
    <property type="entry name" value="AbiH"/>
    <property type="match status" value="1"/>
</dbReference>
<reference evidence="2" key="1">
    <citation type="submission" date="2016-10" db="EMBL/GenBank/DDBJ databases">
        <authorList>
            <person name="Varghese N."/>
            <person name="Submissions S."/>
        </authorList>
    </citation>
    <scope>NUCLEOTIDE SEQUENCE [LARGE SCALE GENOMIC DNA]</scope>
    <source>
        <strain evidence="2">DSM 15718</strain>
    </source>
</reference>
<dbReference type="AlphaFoldDB" id="A0A1H3CXP2"/>
<evidence type="ECO:0000313" key="1">
    <source>
        <dbReference type="EMBL" id="SDX58209.1"/>
    </source>
</evidence>
<sequence>MTIFEKSNFLDMAKILITGNGFDLFHHLPTKYQHFMSVMKTIENNQFDNDVSFDELFGHEFKMDSSNDYSAIVDNYKVENVLFNHEKLNKIKEMLKDNLWYKYFSTVLEIDTWIDFEVEVENVLKQLSVLIKSENPQSKKVNNFRDVAINYPDFNLFGIIEHKFDDKEVFSVTEKYLDKRKREIKSKDILHDLSRSFEEFIIIFNRYLVDVVYNFYGELANIDNVPFHLMTEIYTFNYTATLENIYNIDKSKIIYLHGEVNEDCQKQNLVLGVSEISEDIKIEKAYDFTKYFQKIKKNSNKKFIEIPSKNKGYDEETVFYIIGHSLDKSDSNYIVNMFNFLKEDRFDKCRICVFYYDSKDRDSKIRNVLNVVGEETISKMHRDDRLSFVELNNKNLIIEFNKKLYKHEIYI</sequence>
<organism evidence="1 2">
    <name type="scientific">Flavobacterium degerlachei</name>
    <dbReference type="NCBI Taxonomy" id="229203"/>
    <lineage>
        <taxon>Bacteria</taxon>
        <taxon>Pseudomonadati</taxon>
        <taxon>Bacteroidota</taxon>
        <taxon>Flavobacteriia</taxon>
        <taxon>Flavobacteriales</taxon>
        <taxon>Flavobacteriaceae</taxon>
        <taxon>Flavobacterium</taxon>
    </lineage>
</organism>
<dbReference type="EMBL" id="FNMV01000012">
    <property type="protein sequence ID" value="SDX58209.1"/>
    <property type="molecule type" value="Genomic_DNA"/>
</dbReference>
<protein>
    <submittedName>
        <fullName evidence="1">Bacteriophage abortive infection AbiH</fullName>
    </submittedName>
</protein>
<keyword evidence="2" id="KW-1185">Reference proteome</keyword>
<gene>
    <name evidence="1" type="ORF">SAMN05444338_11224</name>
</gene>